<feature type="region of interest" description="Disordered" evidence="1">
    <location>
        <begin position="74"/>
        <end position="201"/>
    </location>
</feature>
<keyword evidence="3" id="KW-1185">Reference proteome</keyword>
<dbReference type="Proteomes" id="UP000244336">
    <property type="component" value="Chromosome 5"/>
</dbReference>
<sequence length="201" mass="22625">MPSVSNKAKGERGNFAQDSRIWNGQSHLESTPTGGPKALEPRRAQHRACGWILGTKKAKCQISIALAMQWPAQRHRQHQRSLPPKKDPAIQVKEEERSALPITLKTEPEQEKKRNLKTIRGRNKQRQGKNEQHGAKKQLRVRSREEASREADESSNLPKRNRGRMGAGTCRGEGKEMALVGGAERSQVGPSREKKRRLVAH</sequence>
<dbReference type="EMBL" id="CM009753">
    <property type="protein sequence ID" value="PUZ55110.1"/>
    <property type="molecule type" value="Genomic_DNA"/>
</dbReference>
<evidence type="ECO:0000256" key="1">
    <source>
        <dbReference type="SAM" id="MobiDB-lite"/>
    </source>
</evidence>
<dbReference type="AlphaFoldDB" id="A0A2T7DHR5"/>
<feature type="compositionally biased region" description="Polar residues" evidence="1">
    <location>
        <begin position="16"/>
        <end position="33"/>
    </location>
</feature>
<accession>A0A2T7DHR5</accession>
<reference evidence="2 3" key="1">
    <citation type="submission" date="2018-04" db="EMBL/GenBank/DDBJ databases">
        <title>WGS assembly of Panicum hallii var. hallii HAL2.</title>
        <authorList>
            <person name="Lovell J."/>
            <person name="Jenkins J."/>
            <person name="Lowry D."/>
            <person name="Mamidi S."/>
            <person name="Sreedasyam A."/>
            <person name="Weng X."/>
            <person name="Barry K."/>
            <person name="Bonette J."/>
            <person name="Campitelli B."/>
            <person name="Daum C."/>
            <person name="Gordon S."/>
            <person name="Gould B."/>
            <person name="Lipzen A."/>
            <person name="MacQueen A."/>
            <person name="Palacio-Mejia J."/>
            <person name="Plott C."/>
            <person name="Shakirov E."/>
            <person name="Shu S."/>
            <person name="Yoshinaga Y."/>
            <person name="Zane M."/>
            <person name="Rokhsar D."/>
            <person name="Grimwood J."/>
            <person name="Schmutz J."/>
            <person name="Juenger T."/>
        </authorList>
    </citation>
    <scope>NUCLEOTIDE SEQUENCE [LARGE SCALE GENOMIC DNA]</scope>
    <source>
        <strain evidence="3">cv. HAL2</strain>
    </source>
</reference>
<gene>
    <name evidence="2" type="ORF">GQ55_5G185600</name>
</gene>
<feature type="compositionally biased region" description="Basic residues" evidence="1">
    <location>
        <begin position="114"/>
        <end position="127"/>
    </location>
</feature>
<proteinExistence type="predicted"/>
<feature type="compositionally biased region" description="Basic and acidic residues" evidence="1">
    <location>
        <begin position="84"/>
        <end position="98"/>
    </location>
</feature>
<evidence type="ECO:0000313" key="2">
    <source>
        <dbReference type="EMBL" id="PUZ55110.1"/>
    </source>
</evidence>
<protein>
    <submittedName>
        <fullName evidence="2">Uncharacterized protein</fullName>
    </submittedName>
</protein>
<dbReference type="Gramene" id="PUZ55110">
    <property type="protein sequence ID" value="PUZ55110"/>
    <property type="gene ID" value="GQ55_5G185600"/>
</dbReference>
<feature type="region of interest" description="Disordered" evidence="1">
    <location>
        <begin position="1"/>
        <end position="42"/>
    </location>
</feature>
<name>A0A2T7DHR5_9POAL</name>
<organism evidence="2 3">
    <name type="scientific">Panicum hallii var. hallii</name>
    <dbReference type="NCBI Taxonomy" id="1504633"/>
    <lineage>
        <taxon>Eukaryota</taxon>
        <taxon>Viridiplantae</taxon>
        <taxon>Streptophyta</taxon>
        <taxon>Embryophyta</taxon>
        <taxon>Tracheophyta</taxon>
        <taxon>Spermatophyta</taxon>
        <taxon>Magnoliopsida</taxon>
        <taxon>Liliopsida</taxon>
        <taxon>Poales</taxon>
        <taxon>Poaceae</taxon>
        <taxon>PACMAD clade</taxon>
        <taxon>Panicoideae</taxon>
        <taxon>Panicodae</taxon>
        <taxon>Paniceae</taxon>
        <taxon>Panicinae</taxon>
        <taxon>Panicum</taxon>
        <taxon>Panicum sect. Panicum</taxon>
    </lineage>
</organism>
<evidence type="ECO:0000313" key="3">
    <source>
        <dbReference type="Proteomes" id="UP000244336"/>
    </source>
</evidence>
<feature type="compositionally biased region" description="Basic and acidic residues" evidence="1">
    <location>
        <begin position="142"/>
        <end position="152"/>
    </location>
</feature>